<protein>
    <submittedName>
        <fullName evidence="2">Uncharacterized protein</fullName>
    </submittedName>
</protein>
<name>A0A0F9G1E5_9ZZZZ</name>
<reference evidence="2" key="1">
    <citation type="journal article" date="2015" name="Nature">
        <title>Complex archaea that bridge the gap between prokaryotes and eukaryotes.</title>
        <authorList>
            <person name="Spang A."/>
            <person name="Saw J.H."/>
            <person name="Jorgensen S.L."/>
            <person name="Zaremba-Niedzwiedzka K."/>
            <person name="Martijn J."/>
            <person name="Lind A.E."/>
            <person name="van Eijk R."/>
            <person name="Schleper C."/>
            <person name="Guy L."/>
            <person name="Ettema T.J."/>
        </authorList>
    </citation>
    <scope>NUCLEOTIDE SEQUENCE</scope>
</reference>
<dbReference type="EMBL" id="LAZR01021749">
    <property type="protein sequence ID" value="KKL84266.1"/>
    <property type="molecule type" value="Genomic_DNA"/>
</dbReference>
<organism evidence="2">
    <name type="scientific">marine sediment metagenome</name>
    <dbReference type="NCBI Taxonomy" id="412755"/>
    <lineage>
        <taxon>unclassified sequences</taxon>
        <taxon>metagenomes</taxon>
        <taxon>ecological metagenomes</taxon>
    </lineage>
</organism>
<evidence type="ECO:0000313" key="2">
    <source>
        <dbReference type="EMBL" id="KKL84266.1"/>
    </source>
</evidence>
<sequence length="78" mass="8602">MNNSQSKIQNPRPPRLSESDGGQVKSITVPVNSPFIPESLKARIRTEGNVIHVTQFSKAERQVMRTDKAVDVAVRMGA</sequence>
<gene>
    <name evidence="2" type="ORF">LCGC14_1966480</name>
</gene>
<feature type="region of interest" description="Disordered" evidence="1">
    <location>
        <begin position="1"/>
        <end position="29"/>
    </location>
</feature>
<evidence type="ECO:0000256" key="1">
    <source>
        <dbReference type="SAM" id="MobiDB-lite"/>
    </source>
</evidence>
<proteinExistence type="predicted"/>
<accession>A0A0F9G1E5</accession>
<dbReference type="AlphaFoldDB" id="A0A0F9G1E5"/>
<comment type="caution">
    <text evidence="2">The sequence shown here is derived from an EMBL/GenBank/DDBJ whole genome shotgun (WGS) entry which is preliminary data.</text>
</comment>